<dbReference type="EMBL" id="JAKUDN010000002">
    <property type="protein sequence ID" value="MCP8352098.1"/>
    <property type="molecule type" value="Genomic_DNA"/>
</dbReference>
<evidence type="ECO:0000313" key="5">
    <source>
        <dbReference type="EMBL" id="MCP8352098.1"/>
    </source>
</evidence>
<dbReference type="PROSITE" id="PS50902">
    <property type="entry name" value="FLAVODOXIN_LIKE"/>
    <property type="match status" value="1"/>
</dbReference>
<dbReference type="PANTHER" id="PTHR30546">
    <property type="entry name" value="FLAVODOXIN-RELATED PROTEIN WRBA-RELATED"/>
    <property type="match status" value="1"/>
</dbReference>
<evidence type="ECO:0000256" key="3">
    <source>
        <dbReference type="ARBA" id="ARBA00022643"/>
    </source>
</evidence>
<gene>
    <name evidence="5" type="primary">wrbA</name>
    <name evidence="5" type="ORF">MKS91_02205</name>
</gene>
<dbReference type="InterPro" id="IPR010089">
    <property type="entry name" value="Flavoprotein_WrbA-like"/>
</dbReference>
<feature type="domain" description="Flavodoxin-like" evidence="4">
    <location>
        <begin position="6"/>
        <end position="182"/>
    </location>
</feature>
<comment type="similarity">
    <text evidence="1">Belongs to the WrbA family.</text>
</comment>
<dbReference type="NCBIfam" id="TIGR01755">
    <property type="entry name" value="flav_wrbA"/>
    <property type="match status" value="1"/>
</dbReference>
<organism evidence="5 6">
    <name type="scientific">Candidatus Synchoanobacter obligatus</name>
    <dbReference type="NCBI Taxonomy" id="2919597"/>
    <lineage>
        <taxon>Bacteria</taxon>
        <taxon>Pseudomonadati</taxon>
        <taxon>Pseudomonadota</taxon>
        <taxon>Gammaproteobacteria</taxon>
        <taxon>Candidatus Comchoanobacterales</taxon>
        <taxon>Candidatus Comchoanobacteraceae</taxon>
        <taxon>Candidatus Synchoanobacter</taxon>
    </lineage>
</organism>
<dbReference type="NCBIfam" id="NF002999">
    <property type="entry name" value="PRK03767.1"/>
    <property type="match status" value="1"/>
</dbReference>
<evidence type="ECO:0000259" key="4">
    <source>
        <dbReference type="PROSITE" id="PS50902"/>
    </source>
</evidence>
<dbReference type="InterPro" id="IPR005025">
    <property type="entry name" value="FMN_Rdtase-like_dom"/>
</dbReference>
<dbReference type="GO" id="GO:0003955">
    <property type="term" value="F:NAD(P)H dehydrogenase (quinone) activity"/>
    <property type="evidence" value="ECO:0007669"/>
    <property type="project" value="UniProtKB-EC"/>
</dbReference>
<dbReference type="EC" id="1.6.5.2" evidence="5"/>
<dbReference type="SUPFAM" id="SSF52218">
    <property type="entry name" value="Flavoproteins"/>
    <property type="match status" value="1"/>
</dbReference>
<dbReference type="Gene3D" id="3.40.50.360">
    <property type="match status" value="1"/>
</dbReference>
<dbReference type="Pfam" id="PF03358">
    <property type="entry name" value="FMN_red"/>
    <property type="match status" value="1"/>
</dbReference>
<dbReference type="InterPro" id="IPR029039">
    <property type="entry name" value="Flavoprotein-like_sf"/>
</dbReference>
<comment type="caution">
    <text evidence="5">The sequence shown here is derived from an EMBL/GenBank/DDBJ whole genome shotgun (WGS) entry which is preliminary data.</text>
</comment>
<keyword evidence="6" id="KW-1185">Reference proteome</keyword>
<reference evidence="5 6" key="1">
    <citation type="journal article" date="2022" name="Nat. Microbiol.">
        <title>The microbiome of a bacterivorous marine choanoflagellate contains a resource-demanding obligate bacterial associate.</title>
        <authorList>
            <person name="Needham D.M."/>
            <person name="Poirier C."/>
            <person name="Bachy C."/>
            <person name="George E.E."/>
            <person name="Wilken S."/>
            <person name="Yung C.C.M."/>
            <person name="Limardo A.J."/>
            <person name="Morando M."/>
            <person name="Sudek L."/>
            <person name="Malmstrom R.R."/>
            <person name="Keeling P.J."/>
            <person name="Santoro A.E."/>
            <person name="Worden A.Z."/>
        </authorList>
    </citation>
    <scope>NUCLEOTIDE SEQUENCE [LARGE SCALE GENOMIC DNA]</scope>
    <source>
        <strain evidence="5 6">Comchoano-2</strain>
    </source>
</reference>
<dbReference type="RefSeq" id="WP_258569208.1">
    <property type="nucleotide sequence ID" value="NZ_JAKUDN010000002.1"/>
</dbReference>
<evidence type="ECO:0000313" key="6">
    <source>
        <dbReference type="Proteomes" id="UP001320768"/>
    </source>
</evidence>
<dbReference type="InterPro" id="IPR008254">
    <property type="entry name" value="Flavodoxin/NO_synth"/>
</dbReference>
<keyword evidence="2" id="KW-0285">Flavoprotein</keyword>
<dbReference type="Proteomes" id="UP001320768">
    <property type="component" value="Unassembled WGS sequence"/>
</dbReference>
<sequence>MMRPYILIPYYSASGSVEKMALYIAKGVEQAGLEARVRRIEPIGKGDALGPLYVAKEDIANCAGMILGSPTRFGQVAAAVRLFWDKTGDIWHSGEMIGKPGAVFTSSASMHGGQESTLLGMMMPMIHHGMLIVGIPYSEKAIHDTTKGGGPYGASTVTGDQYGHEMDGHERDVCIALGRRLANIAKKLQ</sequence>
<protein>
    <submittedName>
        <fullName evidence="5">NAD(P)H:quinone oxidoreductase</fullName>
        <ecNumber evidence="5">1.6.5.2</ecNumber>
    </submittedName>
</protein>
<proteinExistence type="inferred from homology"/>
<keyword evidence="3" id="KW-0288">FMN</keyword>
<evidence type="ECO:0000256" key="1">
    <source>
        <dbReference type="ARBA" id="ARBA00006961"/>
    </source>
</evidence>
<dbReference type="PANTHER" id="PTHR30546:SF23">
    <property type="entry name" value="FLAVOPROTEIN-LIKE PROTEIN YCP4-RELATED"/>
    <property type="match status" value="1"/>
</dbReference>
<name>A0ABT1L5F2_9GAMM</name>
<evidence type="ECO:0000256" key="2">
    <source>
        <dbReference type="ARBA" id="ARBA00022630"/>
    </source>
</evidence>
<keyword evidence="5" id="KW-0560">Oxidoreductase</keyword>
<accession>A0ABT1L5F2</accession>